<reference evidence="4" key="2">
    <citation type="submission" date="2022-03" db="EMBL/GenBank/DDBJ databases">
        <title>Draft title - Genomic analysis of global carrot germplasm unveils the trajectory of domestication and the origin of high carotenoid orange carrot.</title>
        <authorList>
            <person name="Iorizzo M."/>
            <person name="Ellison S."/>
            <person name="Senalik D."/>
            <person name="Macko-Podgorni A."/>
            <person name="Grzebelus D."/>
            <person name="Bostan H."/>
            <person name="Rolling W."/>
            <person name="Curaba J."/>
            <person name="Simon P."/>
        </authorList>
    </citation>
    <scope>NUCLEOTIDE SEQUENCE</scope>
    <source>
        <tissue evidence="4">Leaf</tissue>
    </source>
</reference>
<dbReference type="OrthoDB" id="409136at2759"/>
<accession>A0A164TR34</accession>
<gene>
    <name evidence="3" type="ORF">DCAR_024955</name>
    <name evidence="4" type="ORF">DCAR_0728652</name>
</gene>
<keyword evidence="2" id="KW-0520">NAD</keyword>
<keyword evidence="1" id="KW-0560">Oxidoreductase</keyword>
<evidence type="ECO:0000313" key="4">
    <source>
        <dbReference type="EMBL" id="WOH09197.1"/>
    </source>
</evidence>
<dbReference type="InterPro" id="IPR036249">
    <property type="entry name" value="Thioredoxin-like_sf"/>
</dbReference>
<dbReference type="KEGG" id="dcr:108194801"/>
<evidence type="ECO:0000256" key="2">
    <source>
        <dbReference type="ARBA" id="ARBA00023027"/>
    </source>
</evidence>
<evidence type="ECO:0008006" key="6">
    <source>
        <dbReference type="Google" id="ProtNLM"/>
    </source>
</evidence>
<dbReference type="PANTHER" id="PTHR13871:SF96">
    <property type="entry name" value="THIOREDOXIN DOMAIN-CONTAINING PROTEIN"/>
    <property type="match status" value="1"/>
</dbReference>
<evidence type="ECO:0000313" key="3">
    <source>
        <dbReference type="EMBL" id="KZM87854.1"/>
    </source>
</evidence>
<dbReference type="EMBL" id="LNRQ01000007">
    <property type="protein sequence ID" value="KZM87854.1"/>
    <property type="molecule type" value="Genomic_DNA"/>
</dbReference>
<evidence type="ECO:0000256" key="1">
    <source>
        <dbReference type="ARBA" id="ARBA00023002"/>
    </source>
</evidence>
<dbReference type="Gene3D" id="3.40.30.10">
    <property type="entry name" value="Glutaredoxin"/>
    <property type="match status" value="2"/>
</dbReference>
<dbReference type="InterPro" id="IPR052259">
    <property type="entry name" value="Nucleoredoxin-like"/>
</dbReference>
<evidence type="ECO:0000313" key="5">
    <source>
        <dbReference type="Proteomes" id="UP000077755"/>
    </source>
</evidence>
<dbReference type="EMBL" id="CP093349">
    <property type="protein sequence ID" value="WOH09197.1"/>
    <property type="molecule type" value="Genomic_DNA"/>
</dbReference>
<organism evidence="3">
    <name type="scientific">Daucus carota subsp. sativus</name>
    <name type="common">Carrot</name>
    <dbReference type="NCBI Taxonomy" id="79200"/>
    <lineage>
        <taxon>Eukaryota</taxon>
        <taxon>Viridiplantae</taxon>
        <taxon>Streptophyta</taxon>
        <taxon>Embryophyta</taxon>
        <taxon>Tracheophyta</taxon>
        <taxon>Spermatophyta</taxon>
        <taxon>Magnoliopsida</taxon>
        <taxon>eudicotyledons</taxon>
        <taxon>Gunneridae</taxon>
        <taxon>Pentapetalae</taxon>
        <taxon>asterids</taxon>
        <taxon>campanulids</taxon>
        <taxon>Apiales</taxon>
        <taxon>Apiaceae</taxon>
        <taxon>Apioideae</taxon>
        <taxon>Scandiceae</taxon>
        <taxon>Daucinae</taxon>
        <taxon>Daucus</taxon>
        <taxon>Daucus sect. Daucus</taxon>
    </lineage>
</organism>
<keyword evidence="5" id="KW-1185">Reference proteome</keyword>
<protein>
    <recommendedName>
        <fullName evidence="6">Thioredoxin-like fold domain-containing protein</fullName>
    </recommendedName>
</protein>
<dbReference type="AlphaFoldDB" id="A0A164TR34"/>
<dbReference type="Proteomes" id="UP000077755">
    <property type="component" value="Chromosome 7"/>
</dbReference>
<reference evidence="3" key="1">
    <citation type="journal article" date="2016" name="Nat. Genet.">
        <title>A high-quality carrot genome assembly provides new insights into carotenoid accumulation and asterid genome evolution.</title>
        <authorList>
            <person name="Iorizzo M."/>
            <person name="Ellison S."/>
            <person name="Senalik D."/>
            <person name="Zeng P."/>
            <person name="Satapoomin P."/>
            <person name="Huang J."/>
            <person name="Bowman M."/>
            <person name="Iovene M."/>
            <person name="Sanseverino W."/>
            <person name="Cavagnaro P."/>
            <person name="Yildiz M."/>
            <person name="Macko-Podgorni A."/>
            <person name="Moranska E."/>
            <person name="Grzebelus E."/>
            <person name="Grzebelus D."/>
            <person name="Ashrafi H."/>
            <person name="Zheng Z."/>
            <person name="Cheng S."/>
            <person name="Spooner D."/>
            <person name="Van Deynze A."/>
            <person name="Simon P."/>
        </authorList>
    </citation>
    <scope>NUCLEOTIDE SEQUENCE [LARGE SCALE GENOMIC DNA]</scope>
    <source>
        <tissue evidence="3">Leaf</tissue>
    </source>
</reference>
<dbReference type="GO" id="GO:0016491">
    <property type="term" value="F:oxidoreductase activity"/>
    <property type="evidence" value="ECO:0007669"/>
    <property type="project" value="UniProtKB-KW"/>
</dbReference>
<name>A0A164TR34_DAUCS</name>
<dbReference type="Gramene" id="KZM87854">
    <property type="protein sequence ID" value="KZM87854"/>
    <property type="gene ID" value="DCAR_024955"/>
</dbReference>
<sequence>MPMRSVMGRLIGLRKAFLSSNLSITTLMDTTLKKYDPLRNRLRPMWLTRTISSILESEPTVSSISQECTQSESKEVEEKCIEKGDIIDLNDFLFTKTRDYLVKNNNQQVKAGHLKGKVIGIYFLSLPIFADYFQWAKGVTTLIMDVYKDLQPDNNFEIVFVAETDKSVKESDSQKRFDTEFSFMPWTAIPISDITSRKMLQVSFGVSRRGYIHRSRFVIVDPTGMVLQCDALRLFIDYGALGYPFSDERIKYLREEDYATAKQPSLKKLLTSPERDYVISNKGNKVPIHTFEDKLVAVYFYRNTPNNNSILVELELAYEELAKVEKNFQVVFVYGREPQDLLDFPTTENLFWENFKTMPWLALPFRDPSYKKLNRIFKISYYNVFAHGGLVIFGPHAKFVEPFTADILLQYNLQGYPFTRKKAGKFITQEVEEFKLEMLWDPSTVFTRNDGRQVPFCQLAGERVVLVTEHDGSAPIVTHFVNEEFLLMLKERYLQMKGTDDEFEVIRIVYGDRKSNLTDYNVGDMPWLVSFKSQLKLDLGSYYWKDLPFELDYLDCFKVVVFDQDGRLVRKTKNPNFEDYPDVEDTDIEIRFQLCSLRLELLTTQR</sequence>
<dbReference type="SUPFAM" id="SSF52833">
    <property type="entry name" value="Thioredoxin-like"/>
    <property type="match status" value="1"/>
</dbReference>
<dbReference type="PANTHER" id="PTHR13871">
    <property type="entry name" value="THIOREDOXIN"/>
    <property type="match status" value="1"/>
</dbReference>
<proteinExistence type="predicted"/>